<feature type="compositionally biased region" description="Polar residues" evidence="1">
    <location>
        <begin position="12"/>
        <end position="32"/>
    </location>
</feature>
<dbReference type="EMBL" id="JBFOLK010000011">
    <property type="protein sequence ID" value="KAL2474586.1"/>
    <property type="molecule type" value="Genomic_DNA"/>
</dbReference>
<reference evidence="3" key="1">
    <citation type="submission" date="2024-07" db="EMBL/GenBank/DDBJ databases">
        <title>Two chromosome-level genome assemblies of Korean endemic species Abeliophyllum distichum and Forsythia ovata (Oleaceae).</title>
        <authorList>
            <person name="Jang H."/>
        </authorList>
    </citation>
    <scope>NUCLEOTIDE SEQUENCE [LARGE SCALE GENOMIC DNA]</scope>
</reference>
<sequence length="116" mass="13836">MLAFRRGDKQRSTQSQSRLTGQETLRLTTSSRGLPTKMTRYYNSKVRNRSFRVNEFVLKKVFQENGELGVGTLGPTWEGPYKIIEEVRFETYRLEDLEERETRHPWNVAHMRPYHQ</sequence>
<evidence type="ECO:0000313" key="2">
    <source>
        <dbReference type="EMBL" id="KAL2474586.1"/>
    </source>
</evidence>
<feature type="region of interest" description="Disordered" evidence="1">
    <location>
        <begin position="1"/>
        <end position="32"/>
    </location>
</feature>
<organism evidence="2 3">
    <name type="scientific">Abeliophyllum distichum</name>
    <dbReference type="NCBI Taxonomy" id="126358"/>
    <lineage>
        <taxon>Eukaryota</taxon>
        <taxon>Viridiplantae</taxon>
        <taxon>Streptophyta</taxon>
        <taxon>Embryophyta</taxon>
        <taxon>Tracheophyta</taxon>
        <taxon>Spermatophyta</taxon>
        <taxon>Magnoliopsida</taxon>
        <taxon>eudicotyledons</taxon>
        <taxon>Gunneridae</taxon>
        <taxon>Pentapetalae</taxon>
        <taxon>asterids</taxon>
        <taxon>lamiids</taxon>
        <taxon>Lamiales</taxon>
        <taxon>Oleaceae</taxon>
        <taxon>Forsythieae</taxon>
        <taxon>Abeliophyllum</taxon>
    </lineage>
</organism>
<protein>
    <recommendedName>
        <fullName evidence="4">Reverse transcriptase domain-containing protein</fullName>
    </recommendedName>
</protein>
<dbReference type="AlphaFoldDB" id="A0ABD1QEM6"/>
<dbReference type="Proteomes" id="UP001604336">
    <property type="component" value="Unassembled WGS sequence"/>
</dbReference>
<proteinExistence type="predicted"/>
<accession>A0ABD1QEM6</accession>
<evidence type="ECO:0000313" key="3">
    <source>
        <dbReference type="Proteomes" id="UP001604336"/>
    </source>
</evidence>
<comment type="caution">
    <text evidence="2">The sequence shown here is derived from an EMBL/GenBank/DDBJ whole genome shotgun (WGS) entry which is preliminary data.</text>
</comment>
<feature type="compositionally biased region" description="Basic and acidic residues" evidence="1">
    <location>
        <begin position="1"/>
        <end position="11"/>
    </location>
</feature>
<evidence type="ECO:0008006" key="4">
    <source>
        <dbReference type="Google" id="ProtNLM"/>
    </source>
</evidence>
<name>A0ABD1QEM6_9LAMI</name>
<evidence type="ECO:0000256" key="1">
    <source>
        <dbReference type="SAM" id="MobiDB-lite"/>
    </source>
</evidence>
<keyword evidence="3" id="KW-1185">Reference proteome</keyword>
<gene>
    <name evidence="2" type="ORF">Adt_35322</name>
</gene>